<dbReference type="EMBL" id="LR798286">
    <property type="protein sequence ID" value="CAB5220819.1"/>
    <property type="molecule type" value="Genomic_DNA"/>
</dbReference>
<sequence>MISKDEWKVAHVMRRTCCTRETAVDYLDAEEWDEAEAVISLDGDRDAVLKEHWQNMLRPSYRRAQAILENEGAR</sequence>
<proteinExistence type="predicted"/>
<name>A0A6J7WS24_9CAUD</name>
<organism evidence="1">
    <name type="scientific">uncultured Caudovirales phage</name>
    <dbReference type="NCBI Taxonomy" id="2100421"/>
    <lineage>
        <taxon>Viruses</taxon>
        <taxon>Duplodnaviria</taxon>
        <taxon>Heunggongvirae</taxon>
        <taxon>Uroviricota</taxon>
        <taxon>Caudoviricetes</taxon>
        <taxon>Peduoviridae</taxon>
        <taxon>Maltschvirus</taxon>
        <taxon>Maltschvirus maltsch</taxon>
    </lineage>
</organism>
<gene>
    <name evidence="1" type="ORF">UFOVP241_36</name>
</gene>
<evidence type="ECO:0000313" key="1">
    <source>
        <dbReference type="EMBL" id="CAB5220819.1"/>
    </source>
</evidence>
<protein>
    <submittedName>
        <fullName evidence="1">Uncharacterized protein</fullName>
    </submittedName>
</protein>
<reference evidence="1" key="1">
    <citation type="submission" date="2020-05" db="EMBL/GenBank/DDBJ databases">
        <authorList>
            <person name="Chiriac C."/>
            <person name="Salcher M."/>
            <person name="Ghai R."/>
            <person name="Kavagutti S V."/>
        </authorList>
    </citation>
    <scope>NUCLEOTIDE SEQUENCE</scope>
</reference>
<accession>A0A6J7WS24</accession>